<evidence type="ECO:0000313" key="2">
    <source>
        <dbReference type="Proteomes" id="UP000546213"/>
    </source>
</evidence>
<dbReference type="Gene3D" id="2.120.10.70">
    <property type="entry name" value="Fucose-specific lectin"/>
    <property type="match status" value="1"/>
</dbReference>
<reference evidence="1 2" key="1">
    <citation type="submission" date="2020-05" db="EMBL/GenBank/DDBJ databases">
        <title>Identification and distribution of gene clusters putatively required for synthesis of sphingolipid metabolism inhibitors in phylogenetically diverse species of the filamentous fungus Fusarium.</title>
        <authorList>
            <person name="Kim H.-S."/>
            <person name="Busman M."/>
            <person name="Brown D.W."/>
            <person name="Divon H."/>
            <person name="Uhlig S."/>
            <person name="Proctor R.H."/>
        </authorList>
    </citation>
    <scope>NUCLEOTIDE SEQUENCE [LARGE SCALE GENOMIC DNA]</scope>
    <source>
        <strain evidence="1 2">NRRL 36939</strain>
    </source>
</reference>
<evidence type="ECO:0000313" key="1">
    <source>
        <dbReference type="EMBL" id="KAF5577659.1"/>
    </source>
</evidence>
<proteinExistence type="predicted"/>
<organism evidence="1 2">
    <name type="scientific">Fusarium pseudocircinatum</name>
    <dbReference type="NCBI Taxonomy" id="56676"/>
    <lineage>
        <taxon>Eukaryota</taxon>
        <taxon>Fungi</taxon>
        <taxon>Dikarya</taxon>
        <taxon>Ascomycota</taxon>
        <taxon>Pezizomycotina</taxon>
        <taxon>Sordariomycetes</taxon>
        <taxon>Hypocreomycetidae</taxon>
        <taxon>Hypocreales</taxon>
        <taxon>Nectriaceae</taxon>
        <taxon>Fusarium</taxon>
        <taxon>Fusarium fujikuroi species complex</taxon>
    </lineage>
</organism>
<dbReference type="OrthoDB" id="4652505at2759"/>
<protein>
    <recommendedName>
        <fullName evidence="3">Fucose-specific lectin</fullName>
    </recommendedName>
</protein>
<keyword evidence="2" id="KW-1185">Reference proteome</keyword>
<comment type="caution">
    <text evidence="1">The sequence shown here is derived from an EMBL/GenBank/DDBJ whole genome shotgun (WGS) entry which is preliminary data.</text>
</comment>
<evidence type="ECO:0008006" key="3">
    <source>
        <dbReference type="Google" id="ProtNLM"/>
    </source>
</evidence>
<gene>
    <name evidence="1" type="ORF">FPCIR_11985</name>
</gene>
<dbReference type="AlphaFoldDB" id="A0A8H5NTJ7"/>
<sequence>MAEELHLPSDQVQEVPRSSMTIETTLSDGTTINLAVSPASVESSAVTASTTFTHTSFSFHITTSLPNHALPPRNSSPSPEPLSSPISLASEVTSKFTSSQLPPVTHLKPSKMAVTLPNDVVAVDTTERSLLFYVYPNSDQNNILSYLQSPDDEGTGEFTRHRIQVVRNPFKGDQEENIYVSPNNKQVAAITWKGSEGTEVRVYYVAKGTENIREVCKTGNGAWYMGSLSAKGNLFKIRGDTSISASVHNDRETGKYDIRVFAAEEGKINDKGLPQISVFQYVRIGNAKKAPIWTNSYITEAIEIY</sequence>
<dbReference type="EMBL" id="JAAOAS010000378">
    <property type="protein sequence ID" value="KAF5577659.1"/>
    <property type="molecule type" value="Genomic_DNA"/>
</dbReference>
<accession>A0A8H5NTJ7</accession>
<name>A0A8H5NTJ7_9HYPO</name>
<dbReference type="Proteomes" id="UP000546213">
    <property type="component" value="Unassembled WGS sequence"/>
</dbReference>